<evidence type="ECO:0000256" key="1">
    <source>
        <dbReference type="SAM" id="MobiDB-lite"/>
    </source>
</evidence>
<protein>
    <recommendedName>
        <fullName evidence="5">Sodium:proton antiporter</fullName>
    </recommendedName>
</protein>
<sequence length="178" mass="19885">MGTDSRDELEEPPRGRNETPAEKLDRNWYELLQEVRVMQTGIQILAGFLLTLPFQAKFAELDGLQVAVYLALVFVSASITALLLTAVNMHRVFFRRHIRLALVENSDRIIRGAMLFAGLILIGTTWLIFDMVLGRTAATITAAVLVLLLVLMWVVLPLAVRRKYADHSGRGTEQPAGQ</sequence>
<dbReference type="RefSeq" id="WP_264795084.1">
    <property type="nucleotide sequence ID" value="NZ_BRVS01000005.1"/>
</dbReference>
<keyword evidence="2" id="KW-1133">Transmembrane helix</keyword>
<feature type="transmembrane region" description="Helical" evidence="2">
    <location>
        <begin position="135"/>
        <end position="160"/>
    </location>
</feature>
<gene>
    <name evidence="3" type="ORF">AHIS1636_13830</name>
</gene>
<dbReference type="InterPro" id="IPR046291">
    <property type="entry name" value="DUF6328"/>
</dbReference>
<keyword evidence="4" id="KW-1185">Reference proteome</keyword>
<feature type="transmembrane region" description="Helical" evidence="2">
    <location>
        <begin position="66"/>
        <end position="88"/>
    </location>
</feature>
<feature type="transmembrane region" description="Helical" evidence="2">
    <location>
        <begin position="109"/>
        <end position="129"/>
    </location>
</feature>
<evidence type="ECO:0000256" key="2">
    <source>
        <dbReference type="SAM" id="Phobius"/>
    </source>
</evidence>
<evidence type="ECO:0000313" key="3">
    <source>
        <dbReference type="EMBL" id="GLB66944.1"/>
    </source>
</evidence>
<evidence type="ECO:0000313" key="4">
    <source>
        <dbReference type="Proteomes" id="UP001209654"/>
    </source>
</evidence>
<evidence type="ECO:0008006" key="5">
    <source>
        <dbReference type="Google" id="ProtNLM"/>
    </source>
</evidence>
<feature type="region of interest" description="Disordered" evidence="1">
    <location>
        <begin position="1"/>
        <end position="20"/>
    </location>
</feature>
<accession>A0ABQ5MSK3</accession>
<comment type="caution">
    <text evidence="3">The sequence shown here is derived from an EMBL/GenBank/DDBJ whole genome shotgun (WGS) entry which is preliminary data.</text>
</comment>
<keyword evidence="2" id="KW-0812">Transmembrane</keyword>
<keyword evidence="2" id="KW-0472">Membrane</keyword>
<organism evidence="3 4">
    <name type="scientific">Arthrobacter mangrovi</name>
    <dbReference type="NCBI Taxonomy" id="2966350"/>
    <lineage>
        <taxon>Bacteria</taxon>
        <taxon>Bacillati</taxon>
        <taxon>Actinomycetota</taxon>
        <taxon>Actinomycetes</taxon>
        <taxon>Micrococcales</taxon>
        <taxon>Micrococcaceae</taxon>
        <taxon>Arthrobacter</taxon>
    </lineage>
</organism>
<dbReference type="EMBL" id="BRVS01000005">
    <property type="protein sequence ID" value="GLB66944.1"/>
    <property type="molecule type" value="Genomic_DNA"/>
</dbReference>
<reference evidence="3 4" key="1">
    <citation type="journal article" date="2023" name="Int. J. Syst. Evol. Microbiol.">
        <title>Arthrobacter mangrovi sp. nov., an actinobacterium isolated from the rhizosphere of a mangrove.</title>
        <authorList>
            <person name="Hamada M."/>
            <person name="Saitou S."/>
            <person name="Enomoto N."/>
            <person name="Nanri K."/>
            <person name="Hidaka K."/>
            <person name="Miura T."/>
            <person name="Tamura T."/>
        </authorList>
    </citation>
    <scope>NUCLEOTIDE SEQUENCE [LARGE SCALE GENOMIC DNA]</scope>
    <source>
        <strain evidence="3 4">NBRC 112813</strain>
    </source>
</reference>
<proteinExistence type="predicted"/>
<name>A0ABQ5MSK3_9MICC</name>
<dbReference type="Proteomes" id="UP001209654">
    <property type="component" value="Unassembled WGS sequence"/>
</dbReference>
<dbReference type="Pfam" id="PF19853">
    <property type="entry name" value="DUF6328"/>
    <property type="match status" value="1"/>
</dbReference>